<gene>
    <name evidence="3" type="ORF">BECKMB1821G_GA0114241_102113</name>
    <name evidence="5" type="ORF">BECKMB1821H_GA0114242_101742</name>
    <name evidence="4" type="ORF">BECKMB1821I_GA0114274_101542</name>
</gene>
<dbReference type="PROSITE" id="PS50005">
    <property type="entry name" value="TPR"/>
    <property type="match status" value="1"/>
</dbReference>
<dbReference type="InterPro" id="IPR011990">
    <property type="entry name" value="TPR-like_helical_dom_sf"/>
</dbReference>
<dbReference type="Gene3D" id="1.25.40.10">
    <property type="entry name" value="Tetratricopeptide repeat domain"/>
    <property type="match status" value="1"/>
</dbReference>
<protein>
    <submittedName>
        <fullName evidence="4">Tetratricopeptide repeat-containing protein</fullName>
    </submittedName>
</protein>
<evidence type="ECO:0000313" key="3">
    <source>
        <dbReference type="EMBL" id="VFK26437.1"/>
    </source>
</evidence>
<feature type="repeat" description="TPR" evidence="1">
    <location>
        <begin position="222"/>
        <end position="255"/>
    </location>
</feature>
<keyword evidence="2" id="KW-0175">Coiled coil</keyword>
<dbReference type="SMART" id="SM00028">
    <property type="entry name" value="TPR"/>
    <property type="match status" value="2"/>
</dbReference>
<dbReference type="EMBL" id="CAADFO010000021">
    <property type="protein sequence ID" value="VFK26437.1"/>
    <property type="molecule type" value="Genomic_DNA"/>
</dbReference>
<name>A0A450XM68_9GAMM</name>
<feature type="coiled-coil region" evidence="2">
    <location>
        <begin position="90"/>
        <end position="117"/>
    </location>
</feature>
<sequence>MSRITDSISAHIDALTISMSDLTLAEIGALAAVAGVGVAIWYGRKSGQASTPATEEVAAGAARDLAKALLLAQQQQGKLQGEHSQALESLADKDQRIRELTQAVETLRNTNAVSEAQRKDAEVALAGGDTAKADAIFAAMEQADPDQTVRAAKARGAIAYQNQPCEALQHYQRAVAFASEDAEAWNRIGALSWRLGDMAAAAVAWERTQELGQIAGDKEIVAAALGNLGIIAKTRGELASAERFYRRALELNEVLSRKEGMATNLNNLGVLAETRG</sequence>
<organism evidence="4">
    <name type="scientific">Candidatus Kentrum sp. MB</name>
    <dbReference type="NCBI Taxonomy" id="2138164"/>
    <lineage>
        <taxon>Bacteria</taxon>
        <taxon>Pseudomonadati</taxon>
        <taxon>Pseudomonadota</taxon>
        <taxon>Gammaproteobacteria</taxon>
        <taxon>Candidatus Kentrum</taxon>
    </lineage>
</organism>
<evidence type="ECO:0000256" key="2">
    <source>
        <dbReference type="SAM" id="Coils"/>
    </source>
</evidence>
<dbReference type="Pfam" id="PF13424">
    <property type="entry name" value="TPR_12"/>
    <property type="match status" value="1"/>
</dbReference>
<dbReference type="EMBL" id="CAADGH010000017">
    <property type="protein sequence ID" value="VFK75209.1"/>
    <property type="molecule type" value="Genomic_DNA"/>
</dbReference>
<evidence type="ECO:0000313" key="4">
    <source>
        <dbReference type="EMBL" id="VFK30415.1"/>
    </source>
</evidence>
<dbReference type="InterPro" id="IPR019734">
    <property type="entry name" value="TPR_rpt"/>
</dbReference>
<keyword evidence="1" id="KW-0802">TPR repeat</keyword>
<accession>A0A450XM68</accession>
<reference evidence="4" key="1">
    <citation type="submission" date="2019-02" db="EMBL/GenBank/DDBJ databases">
        <authorList>
            <person name="Gruber-Vodicka R. H."/>
            <person name="Seah K. B. B."/>
        </authorList>
    </citation>
    <scope>NUCLEOTIDE SEQUENCE</scope>
    <source>
        <strain evidence="3">BECK_BZ197</strain>
        <strain evidence="5">BECK_BZ198</strain>
        <strain evidence="4">BECK_BZ199</strain>
    </source>
</reference>
<dbReference type="EMBL" id="CAADFQ010000015">
    <property type="protein sequence ID" value="VFK30415.1"/>
    <property type="molecule type" value="Genomic_DNA"/>
</dbReference>
<dbReference type="AlphaFoldDB" id="A0A450XM68"/>
<dbReference type="SUPFAM" id="SSF48452">
    <property type="entry name" value="TPR-like"/>
    <property type="match status" value="1"/>
</dbReference>
<proteinExistence type="predicted"/>
<evidence type="ECO:0000256" key="1">
    <source>
        <dbReference type="PROSITE-ProRule" id="PRU00339"/>
    </source>
</evidence>
<evidence type="ECO:0000313" key="5">
    <source>
        <dbReference type="EMBL" id="VFK75209.1"/>
    </source>
</evidence>